<proteinExistence type="predicted"/>
<evidence type="ECO:0000313" key="1">
    <source>
        <dbReference type="EMBL" id="KAF9651352.1"/>
    </source>
</evidence>
<protein>
    <submittedName>
        <fullName evidence="1">Uncharacterized protein</fullName>
    </submittedName>
</protein>
<evidence type="ECO:0000313" key="2">
    <source>
        <dbReference type="Proteomes" id="UP000886501"/>
    </source>
</evidence>
<reference evidence="1" key="2">
    <citation type="journal article" date="2020" name="Nat. Commun.">
        <title>Large-scale genome sequencing of mycorrhizal fungi provides insights into the early evolution of symbiotic traits.</title>
        <authorList>
            <person name="Miyauchi S."/>
            <person name="Kiss E."/>
            <person name="Kuo A."/>
            <person name="Drula E."/>
            <person name="Kohler A."/>
            <person name="Sanchez-Garcia M."/>
            <person name="Morin E."/>
            <person name="Andreopoulos B."/>
            <person name="Barry K.W."/>
            <person name="Bonito G."/>
            <person name="Buee M."/>
            <person name="Carver A."/>
            <person name="Chen C."/>
            <person name="Cichocki N."/>
            <person name="Clum A."/>
            <person name="Culley D."/>
            <person name="Crous P.W."/>
            <person name="Fauchery L."/>
            <person name="Girlanda M."/>
            <person name="Hayes R.D."/>
            <person name="Keri Z."/>
            <person name="LaButti K."/>
            <person name="Lipzen A."/>
            <person name="Lombard V."/>
            <person name="Magnuson J."/>
            <person name="Maillard F."/>
            <person name="Murat C."/>
            <person name="Nolan M."/>
            <person name="Ohm R.A."/>
            <person name="Pangilinan J."/>
            <person name="Pereira M.F."/>
            <person name="Perotto S."/>
            <person name="Peter M."/>
            <person name="Pfister S."/>
            <person name="Riley R."/>
            <person name="Sitrit Y."/>
            <person name="Stielow J.B."/>
            <person name="Szollosi G."/>
            <person name="Zifcakova L."/>
            <person name="Stursova M."/>
            <person name="Spatafora J.W."/>
            <person name="Tedersoo L."/>
            <person name="Vaario L.M."/>
            <person name="Yamada A."/>
            <person name="Yan M."/>
            <person name="Wang P."/>
            <person name="Xu J."/>
            <person name="Bruns T."/>
            <person name="Baldrian P."/>
            <person name="Vilgalys R."/>
            <person name="Dunand C."/>
            <person name="Henrissat B."/>
            <person name="Grigoriev I.V."/>
            <person name="Hibbett D."/>
            <person name="Nagy L.G."/>
            <person name="Martin F.M."/>
        </authorList>
    </citation>
    <scope>NUCLEOTIDE SEQUENCE</scope>
    <source>
        <strain evidence="1">P2</strain>
    </source>
</reference>
<dbReference type="Proteomes" id="UP000886501">
    <property type="component" value="Unassembled WGS sequence"/>
</dbReference>
<comment type="caution">
    <text evidence="1">The sequence shown here is derived from an EMBL/GenBank/DDBJ whole genome shotgun (WGS) entry which is preliminary data.</text>
</comment>
<dbReference type="EMBL" id="MU117976">
    <property type="protein sequence ID" value="KAF9651352.1"/>
    <property type="molecule type" value="Genomic_DNA"/>
</dbReference>
<keyword evidence="2" id="KW-1185">Reference proteome</keyword>
<reference evidence="1" key="1">
    <citation type="submission" date="2019-10" db="EMBL/GenBank/DDBJ databases">
        <authorList>
            <consortium name="DOE Joint Genome Institute"/>
            <person name="Kuo A."/>
            <person name="Miyauchi S."/>
            <person name="Kiss E."/>
            <person name="Drula E."/>
            <person name="Kohler A."/>
            <person name="Sanchez-Garcia M."/>
            <person name="Andreopoulos B."/>
            <person name="Barry K.W."/>
            <person name="Bonito G."/>
            <person name="Buee M."/>
            <person name="Carver A."/>
            <person name="Chen C."/>
            <person name="Cichocki N."/>
            <person name="Clum A."/>
            <person name="Culley D."/>
            <person name="Crous P.W."/>
            <person name="Fauchery L."/>
            <person name="Girlanda M."/>
            <person name="Hayes R."/>
            <person name="Keri Z."/>
            <person name="Labutti K."/>
            <person name="Lipzen A."/>
            <person name="Lombard V."/>
            <person name="Magnuson J."/>
            <person name="Maillard F."/>
            <person name="Morin E."/>
            <person name="Murat C."/>
            <person name="Nolan M."/>
            <person name="Ohm R."/>
            <person name="Pangilinan J."/>
            <person name="Pereira M."/>
            <person name="Perotto S."/>
            <person name="Peter M."/>
            <person name="Riley R."/>
            <person name="Sitrit Y."/>
            <person name="Stielow B."/>
            <person name="Szollosi G."/>
            <person name="Zifcakova L."/>
            <person name="Stursova M."/>
            <person name="Spatafora J.W."/>
            <person name="Tedersoo L."/>
            <person name="Vaario L.-M."/>
            <person name="Yamada A."/>
            <person name="Yan M."/>
            <person name="Wang P."/>
            <person name="Xu J."/>
            <person name="Bruns T."/>
            <person name="Baldrian P."/>
            <person name="Vilgalys R."/>
            <person name="Henrissat B."/>
            <person name="Grigoriev I.V."/>
            <person name="Hibbett D."/>
            <person name="Nagy L.G."/>
            <person name="Martin F.M."/>
        </authorList>
    </citation>
    <scope>NUCLEOTIDE SEQUENCE</scope>
    <source>
        <strain evidence="1">P2</strain>
    </source>
</reference>
<organism evidence="1 2">
    <name type="scientific">Thelephora ganbajun</name>
    <name type="common">Ganba fungus</name>
    <dbReference type="NCBI Taxonomy" id="370292"/>
    <lineage>
        <taxon>Eukaryota</taxon>
        <taxon>Fungi</taxon>
        <taxon>Dikarya</taxon>
        <taxon>Basidiomycota</taxon>
        <taxon>Agaricomycotina</taxon>
        <taxon>Agaricomycetes</taxon>
        <taxon>Thelephorales</taxon>
        <taxon>Thelephoraceae</taxon>
        <taxon>Thelephora</taxon>
    </lineage>
</organism>
<sequence>MAPPQRNNQQICSTGTALHTSTAFLDQFWKAKRGKKKTKKAPEHGPLPIACGHRWESISDKPR</sequence>
<gene>
    <name evidence="1" type="ORF">BDM02DRAFT_3110785</name>
</gene>
<accession>A0ACB6ZP97</accession>
<name>A0ACB6ZP97_THEGA</name>